<accession>A0A418SR60</accession>
<dbReference type="PANTHER" id="PTHR30466:SF11">
    <property type="entry name" value="FLAVIN-DEPENDENT MONOOXYGENASE, REDUCTASE SUBUNIT HSAB"/>
    <property type="match status" value="1"/>
</dbReference>
<comment type="similarity">
    <text evidence="1">Belongs to the non-flavoprotein flavin reductase family.</text>
</comment>
<feature type="domain" description="Flavin reductase like" evidence="3">
    <location>
        <begin position="24"/>
        <end position="165"/>
    </location>
</feature>
<dbReference type="InterPro" id="IPR002563">
    <property type="entry name" value="Flavin_Rdtase-like_dom"/>
</dbReference>
<comment type="caution">
    <text evidence="4">The sequence shown here is derived from an EMBL/GenBank/DDBJ whole genome shotgun (WGS) entry which is preliminary data.</text>
</comment>
<evidence type="ECO:0000256" key="2">
    <source>
        <dbReference type="ARBA" id="ARBA00023002"/>
    </source>
</evidence>
<evidence type="ECO:0000259" key="3">
    <source>
        <dbReference type="SMART" id="SM00903"/>
    </source>
</evidence>
<keyword evidence="2" id="KW-0560">Oxidoreductase</keyword>
<name>A0A418SR60_9RHOB</name>
<protein>
    <submittedName>
        <fullName evidence="4">Flavin reductase</fullName>
    </submittedName>
</protein>
<dbReference type="GO" id="GO:0010181">
    <property type="term" value="F:FMN binding"/>
    <property type="evidence" value="ECO:0007669"/>
    <property type="project" value="InterPro"/>
</dbReference>
<evidence type="ECO:0000256" key="1">
    <source>
        <dbReference type="ARBA" id="ARBA00008898"/>
    </source>
</evidence>
<keyword evidence="5" id="KW-1185">Reference proteome</keyword>
<dbReference type="OrthoDB" id="9792858at2"/>
<dbReference type="AlphaFoldDB" id="A0A418SR60"/>
<dbReference type="SUPFAM" id="SSF50475">
    <property type="entry name" value="FMN-binding split barrel"/>
    <property type="match status" value="1"/>
</dbReference>
<sequence length="170" mass="18697">MRNPLQAAHGFTPTGNPDLFRDALGRFGTGITVVTAASERGPVGMTANSFASVSLDPPLVLWSPARASRRFEAFRSAEYFAIHVLSERQVQLCRDFVISGDAFDRTDWIWNEQGVPLIEGCLSRFECRRRAVHDGGDHLIIVGEVAHVTTTEGEPLLVWRGNLGEFSRGG</sequence>
<dbReference type="EMBL" id="QZCG01000011">
    <property type="protein sequence ID" value="RJE83392.1"/>
    <property type="molecule type" value="Genomic_DNA"/>
</dbReference>
<dbReference type="InterPro" id="IPR012349">
    <property type="entry name" value="Split_barrel_FMN-bd"/>
</dbReference>
<dbReference type="SMART" id="SM00903">
    <property type="entry name" value="Flavin_Reduct"/>
    <property type="match status" value="1"/>
</dbReference>
<dbReference type="GO" id="GO:0042602">
    <property type="term" value="F:riboflavin reductase (NADPH) activity"/>
    <property type="evidence" value="ECO:0007669"/>
    <property type="project" value="TreeGrafter"/>
</dbReference>
<gene>
    <name evidence="4" type="ORF">D3P04_16040</name>
</gene>
<dbReference type="RefSeq" id="WP_119750697.1">
    <property type="nucleotide sequence ID" value="NZ_JAUUTZ010000013.1"/>
</dbReference>
<organism evidence="4 5">
    <name type="scientific">Paracoccus onubensis</name>
    <dbReference type="NCBI Taxonomy" id="1675788"/>
    <lineage>
        <taxon>Bacteria</taxon>
        <taxon>Pseudomonadati</taxon>
        <taxon>Pseudomonadota</taxon>
        <taxon>Alphaproteobacteria</taxon>
        <taxon>Rhodobacterales</taxon>
        <taxon>Paracoccaceae</taxon>
        <taxon>Paracoccus</taxon>
    </lineage>
</organism>
<reference evidence="5" key="1">
    <citation type="submission" date="2018-09" db="EMBL/GenBank/DDBJ databases">
        <title>Acidovorax cavernicola nov. sp. isolated from Gruta de las Maravillas (Aracena, Spain).</title>
        <authorList>
            <person name="Jurado V."/>
            <person name="Gutierrez-Patricio S."/>
            <person name="Gonzalez-Pimentel J.L."/>
            <person name="Miller A.Z."/>
            <person name="Laiz L."/>
            <person name="Saiz-Jimenez C."/>
        </authorList>
    </citation>
    <scope>NUCLEOTIDE SEQUENCE [LARGE SCALE GENOMIC DNA]</scope>
    <source>
        <strain evidence="5">1011MAR3C25</strain>
    </source>
</reference>
<dbReference type="InterPro" id="IPR050268">
    <property type="entry name" value="NADH-dep_flavin_reductase"/>
</dbReference>
<dbReference type="Pfam" id="PF01613">
    <property type="entry name" value="Flavin_Reduct"/>
    <property type="match status" value="1"/>
</dbReference>
<dbReference type="Proteomes" id="UP000284202">
    <property type="component" value="Unassembled WGS sequence"/>
</dbReference>
<proteinExistence type="inferred from homology"/>
<evidence type="ECO:0000313" key="5">
    <source>
        <dbReference type="Proteomes" id="UP000284202"/>
    </source>
</evidence>
<evidence type="ECO:0000313" key="4">
    <source>
        <dbReference type="EMBL" id="RJE83392.1"/>
    </source>
</evidence>
<dbReference type="Gene3D" id="2.30.110.10">
    <property type="entry name" value="Electron Transport, Fmn-binding Protein, Chain A"/>
    <property type="match status" value="1"/>
</dbReference>
<dbReference type="PANTHER" id="PTHR30466">
    <property type="entry name" value="FLAVIN REDUCTASE"/>
    <property type="match status" value="1"/>
</dbReference>